<dbReference type="VEuPathDB" id="MicrosporidiaDB:ECANGB1_974"/>
<organism evidence="1 2">
    <name type="scientific">Enterospora canceri</name>
    <dbReference type="NCBI Taxonomy" id="1081671"/>
    <lineage>
        <taxon>Eukaryota</taxon>
        <taxon>Fungi</taxon>
        <taxon>Fungi incertae sedis</taxon>
        <taxon>Microsporidia</taxon>
        <taxon>Enterocytozoonidae</taxon>
        <taxon>Enterospora</taxon>
    </lineage>
</organism>
<proteinExistence type="predicted"/>
<accession>A0A1Y1S8A2</accession>
<protein>
    <submittedName>
        <fullName evidence="1">Uncharacterized protein</fullName>
    </submittedName>
</protein>
<evidence type="ECO:0000313" key="1">
    <source>
        <dbReference type="EMBL" id="ORD94257.1"/>
    </source>
</evidence>
<dbReference type="EMBL" id="LWDP01000027">
    <property type="protein sequence ID" value="ORD94257.1"/>
    <property type="molecule type" value="Genomic_DNA"/>
</dbReference>
<evidence type="ECO:0000313" key="2">
    <source>
        <dbReference type="Proteomes" id="UP000192639"/>
    </source>
</evidence>
<keyword evidence="2" id="KW-1185">Reference proteome</keyword>
<name>A0A1Y1S8A2_9MICR</name>
<dbReference type="AlphaFoldDB" id="A0A1Y1S8A2"/>
<dbReference type="Proteomes" id="UP000192639">
    <property type="component" value="Unassembled WGS sequence"/>
</dbReference>
<comment type="caution">
    <text evidence="1">The sequence shown here is derived from an EMBL/GenBank/DDBJ whole genome shotgun (WGS) entry which is preliminary data.</text>
</comment>
<dbReference type="OrthoDB" id="2195876at2759"/>
<reference evidence="1 2" key="1">
    <citation type="journal article" date="2017" name="Environ. Microbiol.">
        <title>Decay of the glycolytic pathway and adaptation to intranuclear parasitism within Enterocytozoonidae microsporidia.</title>
        <authorList>
            <person name="Wiredu Boakye D."/>
            <person name="Jaroenlak P."/>
            <person name="Prachumwat A."/>
            <person name="Williams T.A."/>
            <person name="Bateman K.S."/>
            <person name="Itsathitphaisarn O."/>
            <person name="Sritunyalucksana K."/>
            <person name="Paszkiewicz K.H."/>
            <person name="Moore K.A."/>
            <person name="Stentiford G.D."/>
            <person name="Williams B.A."/>
        </authorList>
    </citation>
    <scope>NUCLEOTIDE SEQUENCE [LARGE SCALE GENOMIC DNA]</scope>
    <source>
        <strain evidence="1 2">GB1</strain>
    </source>
</reference>
<sequence length="270" mass="31661">MNKAEQLEYERRLIRKHRTEILSSGSFDCLKQYDVLYIHKVDQRLLLEELVKSKPSAHYNLKKLETKTLLSLAEEHQHLLGRIQHVASTRDGLFSDAVCFLENRRVKSELHYWIPGARTTNVFAMIGNLLPDFGDLYKVYLLKCYAFREQHRDCLRYLREKGNKVEVEEIECMVQDRGIFRNNFTITKLDYVDEIKEGAFHRAIDGYRNPGEFGEVEVENCGKLGNIVRRRNINRDLSAEMLPELSFVEYEVDGVVYVGKLSDFDQIVKY</sequence>
<gene>
    <name evidence="1" type="ORF">ECANGB1_974</name>
</gene>